<organism evidence="1 2">
    <name type="scientific">Liparis tanakae</name>
    <name type="common">Tanaka's snailfish</name>
    <dbReference type="NCBI Taxonomy" id="230148"/>
    <lineage>
        <taxon>Eukaryota</taxon>
        <taxon>Metazoa</taxon>
        <taxon>Chordata</taxon>
        <taxon>Craniata</taxon>
        <taxon>Vertebrata</taxon>
        <taxon>Euteleostomi</taxon>
        <taxon>Actinopterygii</taxon>
        <taxon>Neopterygii</taxon>
        <taxon>Teleostei</taxon>
        <taxon>Neoteleostei</taxon>
        <taxon>Acanthomorphata</taxon>
        <taxon>Eupercaria</taxon>
        <taxon>Perciformes</taxon>
        <taxon>Cottioidei</taxon>
        <taxon>Cottales</taxon>
        <taxon>Liparidae</taxon>
        <taxon>Liparis</taxon>
    </lineage>
</organism>
<proteinExistence type="predicted"/>
<dbReference type="AlphaFoldDB" id="A0A4Z2GKF1"/>
<dbReference type="EMBL" id="SRLO01000497">
    <property type="protein sequence ID" value="TNN54058.1"/>
    <property type="molecule type" value="Genomic_DNA"/>
</dbReference>
<accession>A0A4Z2GKF1</accession>
<comment type="caution">
    <text evidence="1">The sequence shown here is derived from an EMBL/GenBank/DDBJ whole genome shotgun (WGS) entry which is preliminary data.</text>
</comment>
<protein>
    <submittedName>
        <fullName evidence="1">Uncharacterized protein</fullName>
    </submittedName>
</protein>
<dbReference type="Proteomes" id="UP000314294">
    <property type="component" value="Unassembled WGS sequence"/>
</dbReference>
<name>A0A4Z2GKF1_9TELE</name>
<evidence type="ECO:0000313" key="2">
    <source>
        <dbReference type="Proteomes" id="UP000314294"/>
    </source>
</evidence>
<gene>
    <name evidence="1" type="ORF">EYF80_035749</name>
</gene>
<keyword evidence="2" id="KW-1185">Reference proteome</keyword>
<evidence type="ECO:0000313" key="1">
    <source>
        <dbReference type="EMBL" id="TNN54058.1"/>
    </source>
</evidence>
<sequence>MPRRSFTRVLGGGVGQVEATSAAMGPAHELDGHLVAGGLNQLLDLRAQPAVLHCNTGGTEKSSAKRKWTLLPRGTLISHSHTVSLGCQKDRTVDTVDSGDD</sequence>
<reference evidence="1 2" key="1">
    <citation type="submission" date="2019-03" db="EMBL/GenBank/DDBJ databases">
        <title>First draft genome of Liparis tanakae, snailfish: a comprehensive survey of snailfish specific genes.</title>
        <authorList>
            <person name="Kim W."/>
            <person name="Song I."/>
            <person name="Jeong J.-H."/>
            <person name="Kim D."/>
            <person name="Kim S."/>
            <person name="Ryu S."/>
            <person name="Song J.Y."/>
            <person name="Lee S.K."/>
        </authorList>
    </citation>
    <scope>NUCLEOTIDE SEQUENCE [LARGE SCALE GENOMIC DNA]</scope>
    <source>
        <tissue evidence="1">Muscle</tissue>
    </source>
</reference>